<organism evidence="2 3">
    <name type="scientific">Gymnopilus dilepis</name>
    <dbReference type="NCBI Taxonomy" id="231916"/>
    <lineage>
        <taxon>Eukaryota</taxon>
        <taxon>Fungi</taxon>
        <taxon>Dikarya</taxon>
        <taxon>Basidiomycota</taxon>
        <taxon>Agaricomycotina</taxon>
        <taxon>Agaricomycetes</taxon>
        <taxon>Agaricomycetidae</taxon>
        <taxon>Agaricales</taxon>
        <taxon>Agaricineae</taxon>
        <taxon>Hymenogastraceae</taxon>
        <taxon>Gymnopilus</taxon>
    </lineage>
</organism>
<sequence length="165" mass="18272">MTRTERASYPRALMKDRSESRSGLDPNVRKAGGGQHNWGKIQDEYQIETMAEQEVRREEEEEGLVDVSPARARSRSPSSTEDSSKVPAGRARAASTDDDVEQALKLRKNLMKKPNVDLADIARTSAAVRGMSPPNRTTTSDEASPFIRLSNRPSNDVCVQTVPLF</sequence>
<reference evidence="2 3" key="1">
    <citation type="journal article" date="2018" name="Evol. Lett.">
        <title>Horizontal gene cluster transfer increased hallucinogenic mushroom diversity.</title>
        <authorList>
            <person name="Reynolds H.T."/>
            <person name="Vijayakumar V."/>
            <person name="Gluck-Thaler E."/>
            <person name="Korotkin H.B."/>
            <person name="Matheny P.B."/>
            <person name="Slot J.C."/>
        </authorList>
    </citation>
    <scope>NUCLEOTIDE SEQUENCE [LARGE SCALE GENOMIC DNA]</scope>
    <source>
        <strain evidence="2 3">SRW20</strain>
    </source>
</reference>
<dbReference type="AlphaFoldDB" id="A0A409VXP8"/>
<evidence type="ECO:0000313" key="2">
    <source>
        <dbReference type="EMBL" id="PPQ71026.1"/>
    </source>
</evidence>
<gene>
    <name evidence="2" type="ORF">CVT26_011491</name>
</gene>
<evidence type="ECO:0008006" key="4">
    <source>
        <dbReference type="Google" id="ProtNLM"/>
    </source>
</evidence>
<feature type="region of interest" description="Disordered" evidence="1">
    <location>
        <begin position="1"/>
        <end position="100"/>
    </location>
</feature>
<protein>
    <recommendedName>
        <fullName evidence="4">Hyaluronan/mRNA-binding protein domain-containing protein</fullName>
    </recommendedName>
</protein>
<dbReference type="EMBL" id="NHYE01005518">
    <property type="protein sequence ID" value="PPQ71026.1"/>
    <property type="molecule type" value="Genomic_DNA"/>
</dbReference>
<feature type="compositionally biased region" description="Low complexity" evidence="1">
    <location>
        <begin position="68"/>
        <end position="81"/>
    </location>
</feature>
<dbReference type="Proteomes" id="UP000284706">
    <property type="component" value="Unassembled WGS sequence"/>
</dbReference>
<dbReference type="InParanoid" id="A0A409VXP8"/>
<keyword evidence="3" id="KW-1185">Reference proteome</keyword>
<comment type="caution">
    <text evidence="2">The sequence shown here is derived from an EMBL/GenBank/DDBJ whole genome shotgun (WGS) entry which is preliminary data.</text>
</comment>
<proteinExistence type="predicted"/>
<feature type="compositionally biased region" description="Basic and acidic residues" evidence="1">
    <location>
        <begin position="1"/>
        <end position="22"/>
    </location>
</feature>
<evidence type="ECO:0000313" key="3">
    <source>
        <dbReference type="Proteomes" id="UP000284706"/>
    </source>
</evidence>
<name>A0A409VXP8_9AGAR</name>
<evidence type="ECO:0000256" key="1">
    <source>
        <dbReference type="SAM" id="MobiDB-lite"/>
    </source>
</evidence>
<dbReference type="OrthoDB" id="2562681at2759"/>
<dbReference type="STRING" id="231916.A0A409VXP8"/>
<feature type="region of interest" description="Disordered" evidence="1">
    <location>
        <begin position="127"/>
        <end position="149"/>
    </location>
</feature>
<accession>A0A409VXP8</accession>